<keyword evidence="2" id="KW-1185">Reference proteome</keyword>
<proteinExistence type="predicted"/>
<dbReference type="AlphaFoldDB" id="A0A840CHC0"/>
<comment type="caution">
    <text evidence="1">The sequence shown here is derived from an EMBL/GenBank/DDBJ whole genome shotgun (WGS) entry which is preliminary data.</text>
</comment>
<evidence type="ECO:0000313" key="2">
    <source>
        <dbReference type="Proteomes" id="UP000585681"/>
    </source>
</evidence>
<dbReference type="PROSITE" id="PS51257">
    <property type="entry name" value="PROKAR_LIPOPROTEIN"/>
    <property type="match status" value="1"/>
</dbReference>
<organism evidence="1 2">
    <name type="scientific">Actibacterium naphthalenivorans</name>
    <dbReference type="NCBI Taxonomy" id="1614693"/>
    <lineage>
        <taxon>Bacteria</taxon>
        <taxon>Pseudomonadati</taxon>
        <taxon>Pseudomonadota</taxon>
        <taxon>Alphaproteobacteria</taxon>
        <taxon>Rhodobacterales</taxon>
        <taxon>Roseobacteraceae</taxon>
        <taxon>Actibacterium</taxon>
    </lineage>
</organism>
<name>A0A840CHC0_9RHOB</name>
<dbReference type="RefSeq" id="WP_081940122.1">
    <property type="nucleotide sequence ID" value="NZ_JACIEQ010000002.1"/>
</dbReference>
<protein>
    <submittedName>
        <fullName evidence="1">Putative small secreted protein</fullName>
    </submittedName>
</protein>
<dbReference type="EMBL" id="JACIEQ010000002">
    <property type="protein sequence ID" value="MBB4022186.1"/>
    <property type="molecule type" value="Genomic_DNA"/>
</dbReference>
<reference evidence="1" key="1">
    <citation type="submission" date="2020-08" db="EMBL/GenBank/DDBJ databases">
        <title>Genomic Encyclopedia of Type Strains, Phase IV (KMG-IV): sequencing the most valuable type-strain genomes for metagenomic binning, comparative biology and taxonomic classification.</title>
        <authorList>
            <person name="Goeker M."/>
        </authorList>
    </citation>
    <scope>NUCLEOTIDE SEQUENCE [LARGE SCALE GENOMIC DNA]</scope>
    <source>
        <strain evidence="1">DSM 105040</strain>
    </source>
</reference>
<dbReference type="Proteomes" id="UP000585681">
    <property type="component" value="Unassembled WGS sequence"/>
</dbReference>
<accession>A0A840CHC0</accession>
<sequence>MSRIIVLAALMALAGCATIEGIGEDISSGSRAVQNAL</sequence>
<evidence type="ECO:0000313" key="1">
    <source>
        <dbReference type="EMBL" id="MBB4022186.1"/>
    </source>
</evidence>
<gene>
    <name evidence="1" type="ORF">GGR17_001995</name>
</gene>